<gene>
    <name evidence="1" type="ORF">CEV08_04145</name>
</gene>
<accession>A0A2M6UW39</accession>
<name>A0A2M6UW39_9HYPH</name>
<dbReference type="OrthoDB" id="3174560at2"/>
<dbReference type="AlphaFoldDB" id="A0A2M6UW39"/>
<sequence length="86" mass="9913">MKQQFIVRIEDVLKNEFSKIAKICNRSGAQLLRDYIRDVVKEQKEKSARGLWFWKQVQIGIIPAHAGDIISFGLIESKRTVLGNIK</sequence>
<evidence type="ECO:0000313" key="2">
    <source>
        <dbReference type="Proteomes" id="UP000230791"/>
    </source>
</evidence>
<reference evidence="1 2" key="1">
    <citation type="submission" date="2017-06" db="EMBL/GenBank/DDBJ databases">
        <title>Draft genome of Bartonella tribocorum C635.</title>
        <authorList>
            <person name="Hadjadj L."/>
            <person name="Jiyipong T."/>
            <person name="Diene S.M."/>
            <person name="Morand S."/>
            <person name="Rolain J.-M."/>
        </authorList>
    </citation>
    <scope>NUCLEOTIDE SEQUENCE [LARGE SCALE GENOMIC DNA]</scope>
    <source>
        <strain evidence="1 2">C635</strain>
    </source>
</reference>
<evidence type="ECO:0000313" key="1">
    <source>
        <dbReference type="EMBL" id="PIT70386.1"/>
    </source>
</evidence>
<dbReference type="Proteomes" id="UP000230791">
    <property type="component" value="Unassembled WGS sequence"/>
</dbReference>
<proteinExistence type="predicted"/>
<dbReference type="EMBL" id="NJPP01000010">
    <property type="protein sequence ID" value="PIT70386.1"/>
    <property type="molecule type" value="Genomic_DNA"/>
</dbReference>
<organism evidence="1 2">
    <name type="scientific">Bartonella tribocorum</name>
    <dbReference type="NCBI Taxonomy" id="85701"/>
    <lineage>
        <taxon>Bacteria</taxon>
        <taxon>Pseudomonadati</taxon>
        <taxon>Pseudomonadota</taxon>
        <taxon>Alphaproteobacteria</taxon>
        <taxon>Hyphomicrobiales</taxon>
        <taxon>Bartonellaceae</taxon>
        <taxon>Bartonella</taxon>
    </lineage>
</organism>
<comment type="caution">
    <text evidence="1">The sequence shown here is derived from an EMBL/GenBank/DDBJ whole genome shotgun (WGS) entry which is preliminary data.</text>
</comment>
<protein>
    <submittedName>
        <fullName evidence="1">Uncharacterized protein</fullName>
    </submittedName>
</protein>